<protein>
    <submittedName>
        <fullName evidence="2">Uncharacterized protein</fullName>
    </submittedName>
</protein>
<accession>A0A645FVF8</accession>
<sequence length="58" mass="6740">MAKNITRPFEYLDNVIGVELNFNKVFYVPEKLRTVKEIQAEIESLENELANLENELGL</sequence>
<name>A0A645FVF8_9ZZZZ</name>
<reference evidence="2" key="1">
    <citation type="submission" date="2019-08" db="EMBL/GenBank/DDBJ databases">
        <authorList>
            <person name="Kucharzyk K."/>
            <person name="Murdoch R.W."/>
            <person name="Higgins S."/>
            <person name="Loffler F."/>
        </authorList>
    </citation>
    <scope>NUCLEOTIDE SEQUENCE</scope>
</reference>
<evidence type="ECO:0000256" key="1">
    <source>
        <dbReference type="SAM" id="Coils"/>
    </source>
</evidence>
<organism evidence="2">
    <name type="scientific">bioreactor metagenome</name>
    <dbReference type="NCBI Taxonomy" id="1076179"/>
    <lineage>
        <taxon>unclassified sequences</taxon>
        <taxon>metagenomes</taxon>
        <taxon>ecological metagenomes</taxon>
    </lineage>
</organism>
<comment type="caution">
    <text evidence="2">The sequence shown here is derived from an EMBL/GenBank/DDBJ whole genome shotgun (WGS) entry which is preliminary data.</text>
</comment>
<evidence type="ECO:0000313" key="2">
    <source>
        <dbReference type="EMBL" id="MPN17796.1"/>
    </source>
</evidence>
<dbReference type="EMBL" id="VSSQ01064997">
    <property type="protein sequence ID" value="MPN17796.1"/>
    <property type="molecule type" value="Genomic_DNA"/>
</dbReference>
<dbReference type="AlphaFoldDB" id="A0A645FVF8"/>
<gene>
    <name evidence="2" type="ORF">SDC9_165151</name>
</gene>
<feature type="coiled-coil region" evidence="1">
    <location>
        <begin position="28"/>
        <end position="55"/>
    </location>
</feature>
<keyword evidence="1" id="KW-0175">Coiled coil</keyword>
<proteinExistence type="predicted"/>